<feature type="signal peptide" evidence="7">
    <location>
        <begin position="1"/>
        <end position="31"/>
    </location>
</feature>
<feature type="non-terminal residue" evidence="9">
    <location>
        <position position="1"/>
    </location>
</feature>
<name>A0A7J7EM55_DICBM</name>
<keyword evidence="4 6" id="KW-1015">Disulfide bond</keyword>
<feature type="domain" description="Sushi" evidence="8">
    <location>
        <begin position="29"/>
        <end position="99"/>
    </location>
</feature>
<evidence type="ECO:0000256" key="4">
    <source>
        <dbReference type="ARBA" id="ARBA00023157"/>
    </source>
</evidence>
<evidence type="ECO:0000256" key="3">
    <source>
        <dbReference type="ARBA" id="ARBA00022737"/>
    </source>
</evidence>
<gene>
    <name evidence="9" type="ORF">HPG69_005568</name>
</gene>
<dbReference type="Proteomes" id="UP000551758">
    <property type="component" value="Unassembled WGS sequence"/>
</dbReference>
<dbReference type="PANTHER" id="PTHR19325">
    <property type="entry name" value="COMPLEMENT COMPONENT-RELATED SUSHI DOMAIN-CONTAINING"/>
    <property type="match status" value="1"/>
</dbReference>
<feature type="disulfide bond" evidence="6">
    <location>
        <begin position="194"/>
        <end position="221"/>
    </location>
</feature>
<sequence length="249" mass="27908">IDSLAPHLLLVSSQAIRLLFTTLSLTPGVSCEPPPAVSNGDYYSSNRNVFQYATVVTYRCLTGPDREKQFDLVGERSISCTSKDDQLGVWSSPPPRCISAKVENGIRLSGNRSLFSLNETVRFRCQPGFVMRGIVQCWANNTRVHELPSCSRGEFHPLRLCWGPCPHPPKIHNRHHIGGHASPCLPGMTVTYTCNLGYLLLGKAFAFCTQQRTWSQFDYYCKGNSLSCWVYGKLMHEAKKAERSYQRGS</sequence>
<accession>A0A7J7EM55</accession>
<dbReference type="SUPFAM" id="SSF57535">
    <property type="entry name" value="Complement control module/SCR domain"/>
    <property type="match status" value="3"/>
</dbReference>
<evidence type="ECO:0000256" key="6">
    <source>
        <dbReference type="PROSITE-ProRule" id="PRU00302"/>
    </source>
</evidence>
<dbReference type="CDD" id="cd00033">
    <property type="entry name" value="CCP"/>
    <property type="match status" value="3"/>
</dbReference>
<dbReference type="AlphaFoldDB" id="A0A7J7EM55"/>
<keyword evidence="5" id="KW-0325">Glycoprotein</keyword>
<feature type="domain" description="Sushi" evidence="8">
    <location>
        <begin position="163"/>
        <end position="223"/>
    </location>
</feature>
<keyword evidence="3" id="KW-0677">Repeat</keyword>
<evidence type="ECO:0000259" key="8">
    <source>
        <dbReference type="PROSITE" id="PS50923"/>
    </source>
</evidence>
<proteinExistence type="predicted"/>
<reference evidence="9 10" key="1">
    <citation type="journal article" date="2020" name="Mol. Biol. Evol.">
        <title>Interspecific Gene Flow and the Evolution of Specialization in Black and White Rhinoceros.</title>
        <authorList>
            <person name="Moodley Y."/>
            <person name="Westbury M.V."/>
            <person name="Russo I.M."/>
            <person name="Gopalakrishnan S."/>
            <person name="Rakotoarivelo A."/>
            <person name="Olsen R.A."/>
            <person name="Prost S."/>
            <person name="Tunstall T."/>
            <person name="Ryder O.A."/>
            <person name="Dalen L."/>
            <person name="Bruford M.W."/>
        </authorList>
    </citation>
    <scope>NUCLEOTIDE SEQUENCE [LARGE SCALE GENOMIC DNA]</scope>
    <source>
        <strain evidence="9">SBR-YM</strain>
        <tissue evidence="9">Skin</tissue>
    </source>
</reference>
<evidence type="ECO:0000256" key="1">
    <source>
        <dbReference type="ARBA" id="ARBA00022659"/>
    </source>
</evidence>
<dbReference type="InterPro" id="IPR000436">
    <property type="entry name" value="Sushi_SCR_CCP_dom"/>
</dbReference>
<feature type="disulfide bond" evidence="6">
    <location>
        <begin position="165"/>
        <end position="208"/>
    </location>
</feature>
<keyword evidence="1 6" id="KW-0768">Sushi</keyword>
<dbReference type="PROSITE" id="PS50923">
    <property type="entry name" value="SUSHI"/>
    <property type="match status" value="2"/>
</dbReference>
<dbReference type="Pfam" id="PF00084">
    <property type="entry name" value="Sushi"/>
    <property type="match status" value="3"/>
</dbReference>
<keyword evidence="10" id="KW-1185">Reference proteome</keyword>
<dbReference type="Gene3D" id="2.10.70.10">
    <property type="entry name" value="Complement Module, domain 1"/>
    <property type="match status" value="3"/>
</dbReference>
<dbReference type="EMBL" id="JACDTQ010002688">
    <property type="protein sequence ID" value="KAF5916773.1"/>
    <property type="molecule type" value="Genomic_DNA"/>
</dbReference>
<comment type="caution">
    <text evidence="9">The sequence shown here is derived from an EMBL/GenBank/DDBJ whole genome shotgun (WGS) entry which is preliminary data.</text>
</comment>
<dbReference type="InterPro" id="IPR035976">
    <property type="entry name" value="Sushi/SCR/CCP_sf"/>
</dbReference>
<feature type="chain" id="PRO_5029783700" description="Sushi domain-containing protein" evidence="7">
    <location>
        <begin position="32"/>
        <end position="249"/>
    </location>
</feature>
<dbReference type="PANTHER" id="PTHR19325:SF545">
    <property type="entry name" value="COMPLEMENT RECEPTOR TYPE 1"/>
    <property type="match status" value="1"/>
</dbReference>
<evidence type="ECO:0000313" key="9">
    <source>
        <dbReference type="EMBL" id="KAF5916773.1"/>
    </source>
</evidence>
<evidence type="ECO:0000256" key="5">
    <source>
        <dbReference type="ARBA" id="ARBA00023180"/>
    </source>
</evidence>
<keyword evidence="2 7" id="KW-0732">Signal</keyword>
<evidence type="ECO:0000256" key="2">
    <source>
        <dbReference type="ARBA" id="ARBA00022729"/>
    </source>
</evidence>
<comment type="caution">
    <text evidence="6">Lacks conserved residue(s) required for the propagation of feature annotation.</text>
</comment>
<evidence type="ECO:0000256" key="7">
    <source>
        <dbReference type="SAM" id="SignalP"/>
    </source>
</evidence>
<dbReference type="FunFam" id="2.10.70.10:FF:000014">
    <property type="entry name" value="Membrane cofactor protein"/>
    <property type="match status" value="1"/>
</dbReference>
<evidence type="ECO:0000313" key="10">
    <source>
        <dbReference type="Proteomes" id="UP000551758"/>
    </source>
</evidence>
<dbReference type="InterPro" id="IPR050350">
    <property type="entry name" value="Compl-Cell_Adhes-Reg"/>
</dbReference>
<organism evidence="9 10">
    <name type="scientific">Diceros bicornis minor</name>
    <name type="common">South-central black rhinoceros</name>
    <dbReference type="NCBI Taxonomy" id="77932"/>
    <lineage>
        <taxon>Eukaryota</taxon>
        <taxon>Metazoa</taxon>
        <taxon>Chordata</taxon>
        <taxon>Craniata</taxon>
        <taxon>Vertebrata</taxon>
        <taxon>Euteleostomi</taxon>
        <taxon>Mammalia</taxon>
        <taxon>Eutheria</taxon>
        <taxon>Laurasiatheria</taxon>
        <taxon>Perissodactyla</taxon>
        <taxon>Rhinocerotidae</taxon>
        <taxon>Diceros</taxon>
    </lineage>
</organism>
<protein>
    <recommendedName>
        <fullName evidence="8">Sushi domain-containing protein</fullName>
    </recommendedName>
</protein>
<dbReference type="SMART" id="SM00032">
    <property type="entry name" value="CCP"/>
    <property type="match status" value="3"/>
</dbReference>